<dbReference type="EMBL" id="LTAI01000109">
    <property type="protein sequence ID" value="ORD99806.1"/>
    <property type="molecule type" value="Genomic_DNA"/>
</dbReference>
<evidence type="ECO:0000313" key="3">
    <source>
        <dbReference type="EMBL" id="ORD99806.1"/>
    </source>
</evidence>
<protein>
    <submittedName>
        <fullName evidence="3">Uncharacterized protein</fullName>
    </submittedName>
</protein>
<name>A0A1X0QJ70_9MICR</name>
<proteinExistence type="predicted"/>
<dbReference type="EMBL" id="LVKB01000064">
    <property type="protein sequence ID" value="ORD96743.1"/>
    <property type="molecule type" value="Genomic_DNA"/>
</dbReference>
<accession>A0A1X0QJ70</accession>
<feature type="coiled-coil region" evidence="1">
    <location>
        <begin position="254"/>
        <end position="281"/>
    </location>
</feature>
<dbReference type="VEuPathDB" id="MicrosporidiaDB:HERIO_1341"/>
<keyword evidence="4" id="KW-1185">Reference proteome</keyword>
<reference evidence="4 5" key="1">
    <citation type="journal article" date="2017" name="Environ. Microbiol.">
        <title>Decay of the glycolytic pathway and adaptation to intranuclear parasitism within Enterocytozoonidae microsporidia.</title>
        <authorList>
            <person name="Wiredu Boakye D."/>
            <person name="Jaroenlak P."/>
            <person name="Prachumwat A."/>
            <person name="Williams T.A."/>
            <person name="Bateman K.S."/>
            <person name="Itsathitphaisarn O."/>
            <person name="Sritunyalucksana K."/>
            <person name="Paszkiewicz K.H."/>
            <person name="Moore K.A."/>
            <person name="Stentiford G.D."/>
            <person name="Williams B.A."/>
        </authorList>
    </citation>
    <scope>NUCLEOTIDE SEQUENCE [LARGE SCALE GENOMIC DNA]</scope>
    <source>
        <strain evidence="5">canceri</strain>
        <strain evidence="3">Canceri</strain>
        <strain evidence="2 4">GB1</strain>
    </source>
</reference>
<gene>
    <name evidence="3" type="ORF">A0H76_137</name>
    <name evidence="2" type="ORF">HERIO_1341</name>
</gene>
<evidence type="ECO:0000256" key="1">
    <source>
        <dbReference type="SAM" id="Coils"/>
    </source>
</evidence>
<evidence type="ECO:0000313" key="2">
    <source>
        <dbReference type="EMBL" id="ORD96743.1"/>
    </source>
</evidence>
<dbReference type="VEuPathDB" id="MicrosporidiaDB:A0H76_137"/>
<evidence type="ECO:0000313" key="4">
    <source>
        <dbReference type="Proteomes" id="UP000192356"/>
    </source>
</evidence>
<organism evidence="3 5">
    <name type="scientific">Hepatospora eriocheir</name>
    <dbReference type="NCBI Taxonomy" id="1081669"/>
    <lineage>
        <taxon>Eukaryota</taxon>
        <taxon>Fungi</taxon>
        <taxon>Fungi incertae sedis</taxon>
        <taxon>Microsporidia</taxon>
        <taxon>Hepatosporidae</taxon>
        <taxon>Hepatospora</taxon>
    </lineage>
</organism>
<comment type="caution">
    <text evidence="3">The sequence shown here is derived from an EMBL/GenBank/DDBJ whole genome shotgun (WGS) entry which is preliminary data.</text>
</comment>
<sequence>MALKQRFSFDWNREKAITLIRLKHSSKYSKLFNEARNNNQMTLNTWVLLANEYSSKLEAWEARKKYSKLFGDYQNYTKSSNPSKWIYWEIFHYSYIKNYENSEYLEVNEDEAKDEILMIMNDHQKMMEENDNNKKEIKKNHDNLIESNDIEEIKKEIKTIKSEGNESLGKIDFINEFNSPGNKIINTSKSDYHVEEALLDSFYKENTTNTQYVNENFKKFKVDNLNSLEQLKLEFYKKSIEKINNQEINWNSMKAAITEMKSQHEREIKLLKDEIHLLTKMIDDIYKDK</sequence>
<dbReference type="AlphaFoldDB" id="A0A1X0QJ70"/>
<dbReference type="Proteomes" id="UP000192356">
    <property type="component" value="Unassembled WGS sequence"/>
</dbReference>
<evidence type="ECO:0000313" key="5">
    <source>
        <dbReference type="Proteomes" id="UP000192501"/>
    </source>
</evidence>
<feature type="coiled-coil region" evidence="1">
    <location>
        <begin position="120"/>
        <end position="147"/>
    </location>
</feature>
<dbReference type="Proteomes" id="UP000192501">
    <property type="component" value="Unassembled WGS sequence"/>
</dbReference>
<keyword evidence="1" id="KW-0175">Coiled coil</keyword>